<keyword evidence="5" id="KW-0235">DNA replication</keyword>
<evidence type="ECO:0000256" key="13">
    <source>
        <dbReference type="ARBA" id="ARBA00049244"/>
    </source>
</evidence>
<dbReference type="InterPro" id="IPR043502">
    <property type="entry name" value="DNA/RNA_pol_sf"/>
</dbReference>
<dbReference type="CDD" id="cd08637">
    <property type="entry name" value="DNA_pol_A_pol_I_C"/>
    <property type="match status" value="1"/>
</dbReference>
<dbReference type="InterPro" id="IPR012337">
    <property type="entry name" value="RNaseH-like_sf"/>
</dbReference>
<dbReference type="InterPro" id="IPR002298">
    <property type="entry name" value="DNA_polymerase_A"/>
</dbReference>
<evidence type="ECO:0000256" key="1">
    <source>
        <dbReference type="ARBA" id="ARBA00007705"/>
    </source>
</evidence>
<evidence type="ECO:0000259" key="15">
    <source>
        <dbReference type="SMART" id="SM00475"/>
    </source>
</evidence>
<dbReference type="SMART" id="SM00475">
    <property type="entry name" value="53EXOc"/>
    <property type="match status" value="1"/>
</dbReference>
<evidence type="ECO:0000256" key="7">
    <source>
        <dbReference type="ARBA" id="ARBA00022763"/>
    </source>
</evidence>
<dbReference type="SMART" id="SM00279">
    <property type="entry name" value="HhH2"/>
    <property type="match status" value="1"/>
</dbReference>
<keyword evidence="9" id="KW-0269">Exonuclease</keyword>
<protein>
    <recommendedName>
        <fullName evidence="2">DNA-directed DNA polymerase</fullName>
        <ecNumber evidence="2">2.7.7.7</ecNumber>
    </recommendedName>
</protein>
<evidence type="ECO:0000256" key="10">
    <source>
        <dbReference type="ARBA" id="ARBA00022932"/>
    </source>
</evidence>
<comment type="similarity">
    <text evidence="1">Belongs to the DNA polymerase type-A family.</text>
</comment>
<dbReference type="GO" id="GO:0003677">
    <property type="term" value="F:DNA binding"/>
    <property type="evidence" value="ECO:0007669"/>
    <property type="project" value="UniProtKB-KW"/>
</dbReference>
<dbReference type="SUPFAM" id="SSF88723">
    <property type="entry name" value="PIN domain-like"/>
    <property type="match status" value="1"/>
</dbReference>
<dbReference type="PROSITE" id="PS00447">
    <property type="entry name" value="DNA_POLYMERASE_A"/>
    <property type="match status" value="1"/>
</dbReference>
<dbReference type="InterPro" id="IPR020045">
    <property type="entry name" value="DNA_polI_H3TH"/>
</dbReference>
<dbReference type="Pfam" id="PF01367">
    <property type="entry name" value="5_3_exonuc"/>
    <property type="match status" value="1"/>
</dbReference>
<keyword evidence="12" id="KW-0234">DNA repair</keyword>
<evidence type="ECO:0000256" key="2">
    <source>
        <dbReference type="ARBA" id="ARBA00012417"/>
    </source>
</evidence>
<feature type="domain" description="DNA-directed DNA polymerase family A palm" evidence="16">
    <location>
        <begin position="844"/>
        <end position="1050"/>
    </location>
</feature>
<dbReference type="Gene3D" id="3.40.50.1010">
    <property type="entry name" value="5'-nuclease"/>
    <property type="match status" value="1"/>
</dbReference>
<dbReference type="GO" id="GO:0008408">
    <property type="term" value="F:3'-5' exonuclease activity"/>
    <property type="evidence" value="ECO:0007669"/>
    <property type="project" value="InterPro"/>
</dbReference>
<dbReference type="InterPro" id="IPR018320">
    <property type="entry name" value="DNA_polymerase_1"/>
</dbReference>
<dbReference type="CDD" id="cd06139">
    <property type="entry name" value="DNA_polA_I_Ecoli_like_exo"/>
    <property type="match status" value="1"/>
</dbReference>
<gene>
    <name evidence="17" type="ORF">C9374_006020</name>
</gene>
<evidence type="ECO:0000259" key="14">
    <source>
        <dbReference type="SMART" id="SM00474"/>
    </source>
</evidence>
<evidence type="ECO:0000256" key="5">
    <source>
        <dbReference type="ARBA" id="ARBA00022705"/>
    </source>
</evidence>
<organism evidence="17 18">
    <name type="scientific">Naegleria lovaniensis</name>
    <name type="common">Amoeba</name>
    <dbReference type="NCBI Taxonomy" id="51637"/>
    <lineage>
        <taxon>Eukaryota</taxon>
        <taxon>Discoba</taxon>
        <taxon>Heterolobosea</taxon>
        <taxon>Tetramitia</taxon>
        <taxon>Eutetramitia</taxon>
        <taxon>Vahlkampfiidae</taxon>
        <taxon>Naegleria</taxon>
    </lineage>
</organism>
<dbReference type="InterPro" id="IPR008918">
    <property type="entry name" value="HhH2"/>
</dbReference>
<proteinExistence type="inferred from homology"/>
<evidence type="ECO:0000256" key="8">
    <source>
        <dbReference type="ARBA" id="ARBA00022801"/>
    </source>
</evidence>
<dbReference type="EC" id="2.7.7.7" evidence="2"/>
<dbReference type="InterPro" id="IPR002421">
    <property type="entry name" value="5-3_exonuclease"/>
</dbReference>
<dbReference type="RefSeq" id="XP_044547316.1">
    <property type="nucleotide sequence ID" value="XM_044695836.1"/>
</dbReference>
<dbReference type="Proteomes" id="UP000816034">
    <property type="component" value="Unassembled WGS sequence"/>
</dbReference>
<evidence type="ECO:0000256" key="4">
    <source>
        <dbReference type="ARBA" id="ARBA00022695"/>
    </source>
</evidence>
<keyword evidence="11" id="KW-0238">DNA-binding</keyword>
<dbReference type="InterPro" id="IPR019760">
    <property type="entry name" value="DNA-dir_DNA_pol_A_CS"/>
</dbReference>
<evidence type="ECO:0000256" key="11">
    <source>
        <dbReference type="ARBA" id="ARBA00023125"/>
    </source>
</evidence>
<evidence type="ECO:0000313" key="18">
    <source>
        <dbReference type="Proteomes" id="UP000816034"/>
    </source>
</evidence>
<dbReference type="SMART" id="SM00482">
    <property type="entry name" value="POLAc"/>
    <property type="match status" value="1"/>
</dbReference>
<dbReference type="InterPro" id="IPR002562">
    <property type="entry name" value="3'-5'_exonuclease_dom"/>
</dbReference>
<feature type="domain" description="5'-3' exonuclease" evidence="15">
    <location>
        <begin position="115"/>
        <end position="370"/>
    </location>
</feature>
<comment type="caution">
    <text evidence="17">The sequence shown here is derived from an EMBL/GenBank/DDBJ whole genome shotgun (WGS) entry which is preliminary data.</text>
</comment>
<dbReference type="GO" id="GO:0003887">
    <property type="term" value="F:DNA-directed DNA polymerase activity"/>
    <property type="evidence" value="ECO:0007669"/>
    <property type="project" value="UniProtKB-KW"/>
</dbReference>
<keyword evidence="4" id="KW-0548">Nucleotidyltransferase</keyword>
<dbReference type="GeneID" id="68098475"/>
<accession>A0AA88KMM7</accession>
<dbReference type="Gene3D" id="1.10.150.20">
    <property type="entry name" value="5' to 3' exonuclease, C-terminal subdomain"/>
    <property type="match status" value="2"/>
</dbReference>
<evidence type="ECO:0000256" key="9">
    <source>
        <dbReference type="ARBA" id="ARBA00022839"/>
    </source>
</evidence>
<dbReference type="CDD" id="cd09859">
    <property type="entry name" value="PIN_53EXO"/>
    <property type="match status" value="1"/>
</dbReference>
<reference evidence="17 18" key="1">
    <citation type="journal article" date="2018" name="BMC Genomics">
        <title>The genome of Naegleria lovaniensis, the basis for a comparative approach to unravel pathogenicity factors of the human pathogenic amoeba N. fowleri.</title>
        <authorList>
            <person name="Liechti N."/>
            <person name="Schurch N."/>
            <person name="Bruggmann R."/>
            <person name="Wittwer M."/>
        </authorList>
    </citation>
    <scope>NUCLEOTIDE SEQUENCE [LARGE SCALE GENOMIC DNA]</scope>
    <source>
        <strain evidence="17 18">ATCC 30569</strain>
    </source>
</reference>
<dbReference type="EMBL" id="PYSW02000026">
    <property type="protein sequence ID" value="KAG2381636.1"/>
    <property type="molecule type" value="Genomic_DNA"/>
</dbReference>
<keyword evidence="3" id="KW-0808">Transferase</keyword>
<dbReference type="FunFam" id="1.10.150.20:FF:000002">
    <property type="entry name" value="DNA polymerase I"/>
    <property type="match status" value="1"/>
</dbReference>
<dbReference type="SUPFAM" id="SSF56672">
    <property type="entry name" value="DNA/RNA polymerases"/>
    <property type="match status" value="1"/>
</dbReference>
<dbReference type="Gene3D" id="3.30.420.10">
    <property type="entry name" value="Ribonuclease H-like superfamily/Ribonuclease H"/>
    <property type="match status" value="1"/>
</dbReference>
<dbReference type="InterPro" id="IPR036279">
    <property type="entry name" value="5-3_exonuclease_C_sf"/>
</dbReference>
<dbReference type="Pfam" id="PF00476">
    <property type="entry name" value="DNA_pol_A"/>
    <property type="match status" value="1"/>
</dbReference>
<evidence type="ECO:0000256" key="3">
    <source>
        <dbReference type="ARBA" id="ARBA00022679"/>
    </source>
</evidence>
<dbReference type="SUPFAM" id="SSF53098">
    <property type="entry name" value="Ribonuclease H-like"/>
    <property type="match status" value="1"/>
</dbReference>
<name>A0AA88KMM7_NAELO</name>
<dbReference type="InterPro" id="IPR020046">
    <property type="entry name" value="5-3_exonucl_a-hlix_arch_N"/>
</dbReference>
<evidence type="ECO:0000256" key="6">
    <source>
        <dbReference type="ARBA" id="ARBA00022722"/>
    </source>
</evidence>
<dbReference type="PANTHER" id="PTHR10133:SF27">
    <property type="entry name" value="DNA POLYMERASE NU"/>
    <property type="match status" value="1"/>
</dbReference>
<dbReference type="NCBIfam" id="TIGR00593">
    <property type="entry name" value="pola"/>
    <property type="match status" value="1"/>
</dbReference>
<evidence type="ECO:0000259" key="16">
    <source>
        <dbReference type="SMART" id="SM00482"/>
    </source>
</evidence>
<dbReference type="InterPro" id="IPR029060">
    <property type="entry name" value="PIN-like_dom_sf"/>
</dbReference>
<dbReference type="AlphaFoldDB" id="A0AA88KMM7"/>
<feature type="domain" description="3'-5' exonuclease" evidence="14">
    <location>
        <begin position="452"/>
        <end position="647"/>
    </location>
</feature>
<dbReference type="InterPro" id="IPR036397">
    <property type="entry name" value="RNaseH_sf"/>
</dbReference>
<dbReference type="SMART" id="SM00474">
    <property type="entry name" value="35EXOc"/>
    <property type="match status" value="1"/>
</dbReference>
<dbReference type="Pfam" id="PF02739">
    <property type="entry name" value="5_3_exonuc_N"/>
    <property type="match status" value="1"/>
</dbReference>
<dbReference type="GO" id="GO:0008409">
    <property type="term" value="F:5'-3' exonuclease activity"/>
    <property type="evidence" value="ECO:0007669"/>
    <property type="project" value="InterPro"/>
</dbReference>
<evidence type="ECO:0000313" key="17">
    <source>
        <dbReference type="EMBL" id="KAG2381636.1"/>
    </source>
</evidence>
<dbReference type="PRINTS" id="PR00868">
    <property type="entry name" value="DNAPOLI"/>
</dbReference>
<keyword evidence="18" id="KW-1185">Reference proteome</keyword>
<keyword evidence="6" id="KW-0540">Nuclease</keyword>
<keyword evidence="8" id="KW-0378">Hydrolase</keyword>
<dbReference type="Pfam" id="PF01612">
    <property type="entry name" value="DNA_pol_A_exo1"/>
    <property type="match status" value="1"/>
</dbReference>
<keyword evidence="7" id="KW-0227">DNA damage</keyword>
<dbReference type="SUPFAM" id="SSF47807">
    <property type="entry name" value="5' to 3' exonuclease, C-terminal subdomain"/>
    <property type="match status" value="1"/>
</dbReference>
<evidence type="ECO:0000256" key="12">
    <source>
        <dbReference type="ARBA" id="ARBA00023204"/>
    </source>
</evidence>
<dbReference type="PANTHER" id="PTHR10133">
    <property type="entry name" value="DNA POLYMERASE I"/>
    <property type="match status" value="1"/>
</dbReference>
<keyword evidence="10" id="KW-0239">DNA-directed DNA polymerase</keyword>
<dbReference type="GO" id="GO:0006261">
    <property type="term" value="P:DNA-templated DNA replication"/>
    <property type="evidence" value="ECO:0007669"/>
    <property type="project" value="InterPro"/>
</dbReference>
<sequence length="1091" mass="122808">MLPKQVASRLSASQHSLLARKLSMASQSSSSWLLRTRVNGTSQVSRDYHSKICKSTNSVILNHSITHGNILMMDINISNMKNLSSKYCIGTREFSTSTMVAQNEESNLENREPRLKILLVDGTPLVVRAYHGTPPLSTSSGIPTNAVLTYVKSLVNILQSDHYDCVGVFFDSGKPSIRKSISPDYKATRKPTDDLLKKQFPICKLITEKMGIKVISKDGFEADDLIATMTREARDLNYSVVIVSSDKDLHCLADEHTVLLDPMTKKIVTMNDIIEKYSLPPKLLPDYLALVGDTADNIKGVKGIGKKKAVGLLEQFISIDDIINNIDKIPEKKSREAILNHLDDLKLSLQLVQLDENVSLPYTNHDFVKQLEELEMNSVLKLIQKKAKTELIDKNTNNVEATTEQKPKGRKKPVIETVTLSSTMSSADLELVKQNYAASDSTIGKITKECEYNIILNEQELEKLINDIKSSGQVSFSTEVCLLSMHNPVLAGMTFCLQKGVAYYVPFFKNGKVEFKESIARLAENSMMQKIKSEIMENSNILKIGHDIKRHIKALAHYGVSINNFDDIMVMSYVLNCGKHGHEMDELVENVLGMNPKEYLIPEKEVLGIGKKKVTLLEADIVAVVHYACQHSDITQQIYDLLKPELQKLPKLTHLYETIERPLVETLAAIEMKGVFMDQEALDRMEEEYKEKIKEVGNKIREAAGFAAIDHIEITTEEEVAEILSNIEENEEFNINSNRQLGQVIFEKLGIGGKHKKKTKLGDYILNAEVLEKLADEGHAIAKYILEYRALTKLYSTYIHGLKQHINPYTKRIHTTFQNALTVTGRLSSVMPNIQNIPVKTKEGKQIRRCFIAPSDEYVIMKVDYSQVELRILAHLARIDVLKEAFKNGADVHAITASQVFKVPLDKVDKATRNKAKAINFGIIYGMSEFGLSKRIGVDTQTAKAFIEQYFQQYPGIKSYMENTKDFCRKRGFVNTLFHRRCWIPGINDIGSKSGFAERTSINTPIQGTSADVTKIAMNSLHKAFLEKGLRTRMIIQVHDEIVFEVPKDEVEIVKPIIVELMEGAPNFNGTWFSVPLTVEVSVDSKWLADE</sequence>
<dbReference type="GO" id="GO:0006302">
    <property type="term" value="P:double-strand break repair"/>
    <property type="evidence" value="ECO:0007669"/>
    <property type="project" value="TreeGrafter"/>
</dbReference>
<dbReference type="FunFam" id="1.10.150.20:FF:000003">
    <property type="entry name" value="DNA polymerase I"/>
    <property type="match status" value="1"/>
</dbReference>
<dbReference type="InterPro" id="IPR001098">
    <property type="entry name" value="DNA-dir_DNA_pol_A_palm_dom"/>
</dbReference>
<dbReference type="Gene3D" id="1.20.1060.10">
    <property type="entry name" value="Taq DNA Polymerase, Chain T, domain 4"/>
    <property type="match status" value="1"/>
</dbReference>
<dbReference type="Gene3D" id="3.30.70.370">
    <property type="match status" value="1"/>
</dbReference>
<comment type="catalytic activity">
    <reaction evidence="13">
        <text>DNA(n) + a 2'-deoxyribonucleoside 5'-triphosphate = DNA(n+1) + diphosphate</text>
        <dbReference type="Rhea" id="RHEA:22508"/>
        <dbReference type="Rhea" id="RHEA-COMP:17339"/>
        <dbReference type="Rhea" id="RHEA-COMP:17340"/>
        <dbReference type="ChEBI" id="CHEBI:33019"/>
        <dbReference type="ChEBI" id="CHEBI:61560"/>
        <dbReference type="ChEBI" id="CHEBI:173112"/>
        <dbReference type="EC" id="2.7.7.7"/>
    </reaction>
</comment>